<proteinExistence type="predicted"/>
<dbReference type="RefSeq" id="XP_009829363.1">
    <property type="nucleotide sequence ID" value="XM_009831061.1"/>
</dbReference>
<protein>
    <submittedName>
        <fullName evidence="1">Uncharacterized protein</fullName>
    </submittedName>
</protein>
<dbReference type="VEuPathDB" id="FungiDB:H257_06005"/>
<reference evidence="1" key="1">
    <citation type="submission" date="2013-12" db="EMBL/GenBank/DDBJ databases">
        <title>The Genome Sequence of Aphanomyces astaci APO3.</title>
        <authorList>
            <consortium name="The Broad Institute Genomics Platform"/>
            <person name="Russ C."/>
            <person name="Tyler B."/>
            <person name="van West P."/>
            <person name="Dieguez-Uribeondo J."/>
            <person name="Young S.K."/>
            <person name="Zeng Q."/>
            <person name="Gargeya S."/>
            <person name="Fitzgerald M."/>
            <person name="Abouelleil A."/>
            <person name="Alvarado L."/>
            <person name="Chapman S.B."/>
            <person name="Gainer-Dewar J."/>
            <person name="Goldberg J."/>
            <person name="Griggs A."/>
            <person name="Gujja S."/>
            <person name="Hansen M."/>
            <person name="Howarth C."/>
            <person name="Imamovic A."/>
            <person name="Ireland A."/>
            <person name="Larimer J."/>
            <person name="McCowan C."/>
            <person name="Murphy C."/>
            <person name="Pearson M."/>
            <person name="Poon T.W."/>
            <person name="Priest M."/>
            <person name="Roberts A."/>
            <person name="Saif S."/>
            <person name="Shea T."/>
            <person name="Sykes S."/>
            <person name="Wortman J."/>
            <person name="Nusbaum C."/>
            <person name="Birren B."/>
        </authorList>
    </citation>
    <scope>NUCLEOTIDE SEQUENCE [LARGE SCALE GENOMIC DNA]</scope>
    <source>
        <strain evidence="1">APO3</strain>
    </source>
</reference>
<gene>
    <name evidence="1" type="ORF">H257_06005</name>
</gene>
<evidence type="ECO:0000313" key="1">
    <source>
        <dbReference type="EMBL" id="ETV81505.1"/>
    </source>
</evidence>
<dbReference type="AlphaFoldDB" id="W4GP51"/>
<dbReference type="EMBL" id="KI913124">
    <property type="protein sequence ID" value="ETV81505.1"/>
    <property type="molecule type" value="Genomic_DNA"/>
</dbReference>
<dbReference type="GeneID" id="20808001"/>
<name>W4GP51_APHAT</name>
<accession>W4GP51</accession>
<sequence length="55" mass="6173">MQWLEVTHRPDENCFEEAMQMASETGQFLHGYRPGAVTPASVLEAVESDHLDLVV</sequence>
<organism evidence="1">
    <name type="scientific">Aphanomyces astaci</name>
    <name type="common">Crayfish plague agent</name>
    <dbReference type="NCBI Taxonomy" id="112090"/>
    <lineage>
        <taxon>Eukaryota</taxon>
        <taxon>Sar</taxon>
        <taxon>Stramenopiles</taxon>
        <taxon>Oomycota</taxon>
        <taxon>Saprolegniomycetes</taxon>
        <taxon>Saprolegniales</taxon>
        <taxon>Verrucalvaceae</taxon>
        <taxon>Aphanomyces</taxon>
    </lineage>
</organism>